<evidence type="ECO:0000256" key="1">
    <source>
        <dbReference type="SAM" id="MobiDB-lite"/>
    </source>
</evidence>
<dbReference type="Proteomes" id="UP001159641">
    <property type="component" value="Unassembled WGS sequence"/>
</dbReference>
<reference evidence="2 3" key="1">
    <citation type="submission" date="2022-11" db="EMBL/GenBank/DDBJ databases">
        <title>Whole genome sequence of Eschrichtius robustus ER-17-0199.</title>
        <authorList>
            <person name="Bruniche-Olsen A."/>
            <person name="Black A.N."/>
            <person name="Fields C.J."/>
            <person name="Walden K."/>
            <person name="Dewoody J.A."/>
        </authorList>
    </citation>
    <scope>NUCLEOTIDE SEQUENCE [LARGE SCALE GENOMIC DNA]</scope>
    <source>
        <strain evidence="2">ER-17-0199</strain>
        <tissue evidence="2">Blubber</tissue>
    </source>
</reference>
<evidence type="ECO:0000313" key="2">
    <source>
        <dbReference type="EMBL" id="KAJ8796418.1"/>
    </source>
</evidence>
<keyword evidence="3" id="KW-1185">Reference proteome</keyword>
<evidence type="ECO:0000313" key="3">
    <source>
        <dbReference type="Proteomes" id="UP001159641"/>
    </source>
</evidence>
<name>A0AB34HW03_ESCRO</name>
<dbReference type="AlphaFoldDB" id="A0AB34HW03"/>
<proteinExistence type="predicted"/>
<organism evidence="2 3">
    <name type="scientific">Eschrichtius robustus</name>
    <name type="common">California gray whale</name>
    <name type="synonym">Eschrichtius gibbosus</name>
    <dbReference type="NCBI Taxonomy" id="9764"/>
    <lineage>
        <taxon>Eukaryota</taxon>
        <taxon>Metazoa</taxon>
        <taxon>Chordata</taxon>
        <taxon>Craniata</taxon>
        <taxon>Vertebrata</taxon>
        <taxon>Euteleostomi</taxon>
        <taxon>Mammalia</taxon>
        <taxon>Eutheria</taxon>
        <taxon>Laurasiatheria</taxon>
        <taxon>Artiodactyla</taxon>
        <taxon>Whippomorpha</taxon>
        <taxon>Cetacea</taxon>
        <taxon>Mysticeti</taxon>
        <taxon>Eschrichtiidae</taxon>
        <taxon>Eschrichtius</taxon>
    </lineage>
</organism>
<comment type="caution">
    <text evidence="2">The sequence shown here is derived from an EMBL/GenBank/DDBJ whole genome shotgun (WGS) entry which is preliminary data.</text>
</comment>
<gene>
    <name evidence="2" type="ORF">J1605_017888</name>
</gene>
<protein>
    <submittedName>
        <fullName evidence="2">Uncharacterized protein</fullName>
    </submittedName>
</protein>
<sequence>MLSGAAGAARRKPQGDDRGERQAAAEAVAAAPGLRSCREWE</sequence>
<feature type="compositionally biased region" description="Basic and acidic residues" evidence="1">
    <location>
        <begin position="13"/>
        <end position="23"/>
    </location>
</feature>
<accession>A0AB34HW03</accession>
<dbReference type="EMBL" id="JAIQCJ010000376">
    <property type="protein sequence ID" value="KAJ8796418.1"/>
    <property type="molecule type" value="Genomic_DNA"/>
</dbReference>
<feature type="region of interest" description="Disordered" evidence="1">
    <location>
        <begin position="1"/>
        <end position="41"/>
    </location>
</feature>